<comment type="subcellular location">
    <subcellularLocation>
        <location evidence="6">Cell membrane</location>
        <topology evidence="6">Multi-pass membrane protein</topology>
    </subcellularLocation>
    <subcellularLocation>
        <location evidence="1">Membrane</location>
        <topology evidence="1">Multi-pass membrane protein</topology>
    </subcellularLocation>
</comment>
<feature type="transmembrane region" description="Helical" evidence="6">
    <location>
        <begin position="111"/>
        <end position="133"/>
    </location>
</feature>
<evidence type="ECO:0000256" key="5">
    <source>
        <dbReference type="ARBA" id="ARBA00023136"/>
    </source>
</evidence>
<gene>
    <name evidence="7" type="ORF">F2Z80_04595</name>
</gene>
<evidence type="ECO:0000313" key="7">
    <source>
        <dbReference type="EMBL" id="KAB0303282.1"/>
    </source>
</evidence>
<keyword evidence="4 6" id="KW-1133">Transmembrane helix</keyword>
<name>A0A5N3SAH4_9VIBR</name>
<dbReference type="PANTHER" id="PTHR43701">
    <property type="entry name" value="MEMBRANE TRANSPORTER PROTEIN MJ0441-RELATED"/>
    <property type="match status" value="1"/>
</dbReference>
<sequence>MFMDVITTFLTLETLMQLGFGSLIGLCLGLTGVGGGVLIIPILQVVFGMQIVMAVGTASLISTIVKVNAGYSHIRAGNVDWKALKWMLIGSIPATLLTTELIVLLNNHPSTQSIITVVIETTIVLIMLFALLTMYRKYRCADSKQTSKSYSNKVAVSAGVTCGSLLGSTGVGGGVLLLPAFNTLLGVNIKKSVGSSLVMALVLSALTALNYSKGGQSDITTAIAMSLGAVSGVPIAIRLLNKFSDKQVYLSTMVIITIALLMMFI</sequence>
<comment type="similarity">
    <text evidence="2 6">Belongs to the 4-toluene sulfonate uptake permease (TSUP) (TC 2.A.102) family.</text>
</comment>
<feature type="transmembrane region" description="Helical" evidence="6">
    <location>
        <begin position="154"/>
        <end position="181"/>
    </location>
</feature>
<evidence type="ECO:0000256" key="2">
    <source>
        <dbReference type="ARBA" id="ARBA00009142"/>
    </source>
</evidence>
<dbReference type="Pfam" id="PF01925">
    <property type="entry name" value="TauE"/>
    <property type="match status" value="1"/>
</dbReference>
<keyword evidence="3 6" id="KW-0812">Transmembrane</keyword>
<feature type="transmembrane region" description="Helical" evidence="6">
    <location>
        <begin position="223"/>
        <end position="241"/>
    </location>
</feature>
<comment type="caution">
    <text evidence="7">The sequence shown here is derived from an EMBL/GenBank/DDBJ whole genome shotgun (WGS) entry which is preliminary data.</text>
</comment>
<feature type="transmembrane region" description="Helical" evidence="6">
    <location>
        <begin position="86"/>
        <end position="105"/>
    </location>
</feature>
<evidence type="ECO:0000256" key="1">
    <source>
        <dbReference type="ARBA" id="ARBA00004141"/>
    </source>
</evidence>
<organism evidence="7 8">
    <name type="scientific">Vibrio fortis</name>
    <dbReference type="NCBI Taxonomy" id="212667"/>
    <lineage>
        <taxon>Bacteria</taxon>
        <taxon>Pseudomonadati</taxon>
        <taxon>Pseudomonadota</taxon>
        <taxon>Gammaproteobacteria</taxon>
        <taxon>Vibrionales</taxon>
        <taxon>Vibrionaceae</taxon>
        <taxon>Vibrio</taxon>
    </lineage>
</organism>
<dbReference type="Proteomes" id="UP000326687">
    <property type="component" value="Unassembled WGS sequence"/>
</dbReference>
<dbReference type="GO" id="GO:0005886">
    <property type="term" value="C:plasma membrane"/>
    <property type="evidence" value="ECO:0007669"/>
    <property type="project" value="UniProtKB-SubCell"/>
</dbReference>
<dbReference type="AlphaFoldDB" id="A0A5N3SAH4"/>
<accession>A0A5N3SAH4</accession>
<dbReference type="InterPro" id="IPR051598">
    <property type="entry name" value="TSUP/Inactive_protease-like"/>
</dbReference>
<evidence type="ECO:0000256" key="4">
    <source>
        <dbReference type="ARBA" id="ARBA00022989"/>
    </source>
</evidence>
<proteinExistence type="inferred from homology"/>
<keyword evidence="5 6" id="KW-0472">Membrane</keyword>
<evidence type="ECO:0000313" key="8">
    <source>
        <dbReference type="Proteomes" id="UP000326687"/>
    </source>
</evidence>
<dbReference type="PANTHER" id="PTHR43701:SF2">
    <property type="entry name" value="MEMBRANE TRANSPORTER PROTEIN YJNA-RELATED"/>
    <property type="match status" value="1"/>
</dbReference>
<feature type="transmembrane region" description="Helical" evidence="6">
    <location>
        <begin position="46"/>
        <end position="65"/>
    </location>
</feature>
<reference evidence="7 8" key="1">
    <citation type="submission" date="2019-09" db="EMBL/GenBank/DDBJ databases">
        <title>Vibrio Fortis S7-72.</title>
        <authorList>
            <person name="Das S.K."/>
        </authorList>
    </citation>
    <scope>NUCLEOTIDE SEQUENCE [LARGE SCALE GENOMIC DNA]</scope>
    <source>
        <strain evidence="7 8">S7-72</strain>
    </source>
</reference>
<evidence type="ECO:0000256" key="3">
    <source>
        <dbReference type="ARBA" id="ARBA00022692"/>
    </source>
</evidence>
<evidence type="ECO:0000256" key="6">
    <source>
        <dbReference type="RuleBase" id="RU363041"/>
    </source>
</evidence>
<protein>
    <recommendedName>
        <fullName evidence="6">Probable membrane transporter protein</fullName>
    </recommendedName>
</protein>
<dbReference type="InterPro" id="IPR002781">
    <property type="entry name" value="TM_pro_TauE-like"/>
</dbReference>
<keyword evidence="6" id="KW-1003">Cell membrane</keyword>
<feature type="transmembrane region" description="Helical" evidence="6">
    <location>
        <begin position="20"/>
        <end position="40"/>
    </location>
</feature>
<feature type="transmembrane region" description="Helical" evidence="6">
    <location>
        <begin position="193"/>
        <end position="211"/>
    </location>
</feature>
<dbReference type="EMBL" id="VXDD01000001">
    <property type="protein sequence ID" value="KAB0303282.1"/>
    <property type="molecule type" value="Genomic_DNA"/>
</dbReference>
<feature type="transmembrane region" description="Helical" evidence="6">
    <location>
        <begin position="247"/>
        <end position="264"/>
    </location>
</feature>